<feature type="transmembrane region" description="Helical" evidence="1">
    <location>
        <begin position="145"/>
        <end position="165"/>
    </location>
</feature>
<reference evidence="2" key="1">
    <citation type="submission" date="2019-11" db="EMBL/GenBank/DDBJ databases">
        <authorList>
            <person name="Ndlovu S.S."/>
            <person name="Carulei O."/>
        </authorList>
    </citation>
    <scope>NUCLEOTIDE SEQUENCE [LARGE SCALE GENOMIC DNA]</scope>
    <source>
        <strain evidence="2">RSA_2_2004</strain>
    </source>
</reference>
<feature type="transmembrane region" description="Helical" evidence="1">
    <location>
        <begin position="407"/>
        <end position="426"/>
    </location>
</feature>
<accession>A0A6G7KU79</accession>
<protein>
    <submittedName>
        <fullName evidence="2">PEP424R</fullName>
    </submittedName>
</protein>
<feature type="transmembrane region" description="Helical" evidence="1">
    <location>
        <begin position="177"/>
        <end position="198"/>
    </location>
</feature>
<sequence length="432" mass="51859">MKKYRVRKCPITIITMAGGDMFGYKQYNPLFFYKSGCLTRHTHYTSNIRQLLPHLSYKNLYEQTFFLLWCRPKWTHSCYNQKPKKNYSRYCVLLLCSKACEKKYNSRTMLKLLRMLGLQCMCCYIPCILLLHLRHFAIVCFQEDLYVQLSILFIQCCITLLLSGYPPPFTPVRKQMPWKTTMVFISAIRISGCCNLLYCKKIWIILLGTCPSLPMYKTWRLQPHRGYLPSIYIPLSEVLLYDMSTIYKKNYILCFTLVKLLQVCCVLPKAETCYSNTIPYIMHLLFLYYAYFLTFLWNYTLPNLPPLGPRTLQPILWVQTDYAYLPPRKNKFSYNGYNFLLLRPSYTYVFTKIYLQAFTLPYKQYIYNNKYNFYTSECNVTDIFISRLYYLLFIYLRKKRFFRIRGVCLLCFMFLQKNIYLCFVLPPRDLFP</sequence>
<gene>
    <name evidence="2" type="primary">EP424R</name>
</gene>
<organism evidence="2">
    <name type="scientific">African swine fever virus</name>
    <name type="common">ASFV</name>
    <dbReference type="NCBI Taxonomy" id="10497"/>
    <lineage>
        <taxon>Viruses</taxon>
        <taxon>Varidnaviria</taxon>
        <taxon>Bamfordvirae</taxon>
        <taxon>Nucleocytoviricota</taxon>
        <taxon>Pokkesviricetes</taxon>
        <taxon>Asfuvirales</taxon>
        <taxon>Asfarviridae</taxon>
        <taxon>Asfivirus</taxon>
        <taxon>Asfivirus haemorrhagiae</taxon>
    </lineage>
</organism>
<organismHost>
    <name type="scientific">Ornithodoros</name>
    <name type="common">relapsing fever ticks</name>
    <dbReference type="NCBI Taxonomy" id="6937"/>
</organismHost>
<organismHost>
    <name type="scientific">Sus scrofa</name>
    <name type="common">Pig</name>
    <dbReference type="NCBI Taxonomy" id="9823"/>
</organismHost>
<keyword evidence="1" id="KW-1133">Transmembrane helix</keyword>
<feature type="transmembrane region" description="Helical" evidence="1">
    <location>
        <begin position="112"/>
        <end position="133"/>
    </location>
</feature>
<keyword evidence="1" id="KW-0472">Membrane</keyword>
<feature type="transmembrane region" description="Helical" evidence="1">
    <location>
        <begin position="280"/>
        <end position="299"/>
    </location>
</feature>
<proteinExistence type="predicted"/>
<evidence type="ECO:0000256" key="1">
    <source>
        <dbReference type="SAM" id="Phobius"/>
    </source>
</evidence>
<organismHost>
    <name type="scientific">Phacochoerus africanus</name>
    <name type="common">Warthog</name>
    <dbReference type="NCBI Taxonomy" id="41426"/>
</organismHost>
<dbReference type="EMBL" id="MN641877">
    <property type="protein sequence ID" value="QII88913.1"/>
    <property type="molecule type" value="Genomic_DNA"/>
</dbReference>
<name>A0A6G7KU79_ASF</name>
<organismHost>
    <name type="scientific">Phacochoerus aethiopicus</name>
    <name type="common">Warthog</name>
    <dbReference type="NCBI Taxonomy" id="85517"/>
</organismHost>
<organismHost>
    <name type="scientific">Ornithodoros moubata</name>
    <name type="common">Soft tick</name>
    <name type="synonym">Argasid tick</name>
    <dbReference type="NCBI Taxonomy" id="6938"/>
</organismHost>
<keyword evidence="1" id="KW-0812">Transmembrane</keyword>
<evidence type="ECO:0000313" key="2">
    <source>
        <dbReference type="EMBL" id="QII88913.1"/>
    </source>
</evidence>
<feature type="transmembrane region" description="Helical" evidence="1">
    <location>
        <begin position="373"/>
        <end position="395"/>
    </location>
</feature>
<organismHost>
    <name type="scientific">Potamochoerus larvatus</name>
    <name type="common">Bushpig</name>
    <dbReference type="NCBI Taxonomy" id="273792"/>
</organismHost>